<dbReference type="InterPro" id="IPR037914">
    <property type="entry name" value="SpoVT-AbrB_sf"/>
</dbReference>
<dbReference type="SMART" id="SM00966">
    <property type="entry name" value="SpoVT_AbrB"/>
    <property type="match status" value="1"/>
</dbReference>
<proteinExistence type="predicted"/>
<gene>
    <name evidence="2" type="ORF">PDESU_04744</name>
</gene>
<reference evidence="2 3" key="1">
    <citation type="submission" date="2019-04" db="EMBL/GenBank/DDBJ databases">
        <authorList>
            <person name="Van Vliet M D."/>
        </authorList>
    </citation>
    <scope>NUCLEOTIDE SEQUENCE [LARGE SCALE GENOMIC DNA]</scope>
    <source>
        <strain evidence="2 3">F1</strain>
    </source>
</reference>
<dbReference type="InterPro" id="IPR007159">
    <property type="entry name" value="SpoVT-AbrB_dom"/>
</dbReference>
<evidence type="ECO:0000313" key="3">
    <source>
        <dbReference type="Proteomes" id="UP000366872"/>
    </source>
</evidence>
<dbReference type="SUPFAM" id="SSF89447">
    <property type="entry name" value="AbrB/MazE/MraZ-like"/>
    <property type="match status" value="1"/>
</dbReference>
<dbReference type="RefSeq" id="WP_136081700.1">
    <property type="nucleotide sequence ID" value="NZ_CAAHFG010000003.1"/>
</dbReference>
<dbReference type="NCBIfam" id="TIGR01439">
    <property type="entry name" value="lp_hng_hel_AbrB"/>
    <property type="match status" value="1"/>
</dbReference>
<evidence type="ECO:0000259" key="1">
    <source>
        <dbReference type="SMART" id="SM00966"/>
    </source>
</evidence>
<dbReference type="EMBL" id="CAAHFG010000003">
    <property type="protein sequence ID" value="VGO16154.1"/>
    <property type="molecule type" value="Genomic_DNA"/>
</dbReference>
<dbReference type="Proteomes" id="UP000366872">
    <property type="component" value="Unassembled WGS sequence"/>
</dbReference>
<sequence length="83" mass="9004">MLMKVFNKGQVVIPAAIRKELGLNVGDMLDINLNSDRACIELKKAEKASGRLAGSLSTYARGKTFPSKKQMRNALAKGMAHEA</sequence>
<accession>A0A6C2U9U1</accession>
<dbReference type="Gene3D" id="2.10.260.10">
    <property type="match status" value="1"/>
</dbReference>
<organism evidence="2 3">
    <name type="scientific">Pontiella desulfatans</name>
    <dbReference type="NCBI Taxonomy" id="2750659"/>
    <lineage>
        <taxon>Bacteria</taxon>
        <taxon>Pseudomonadati</taxon>
        <taxon>Kiritimatiellota</taxon>
        <taxon>Kiritimatiellia</taxon>
        <taxon>Kiritimatiellales</taxon>
        <taxon>Pontiellaceae</taxon>
        <taxon>Pontiella</taxon>
    </lineage>
</organism>
<name>A0A6C2U9U1_PONDE</name>
<evidence type="ECO:0000313" key="2">
    <source>
        <dbReference type="EMBL" id="VGO16154.1"/>
    </source>
</evidence>
<protein>
    <recommendedName>
        <fullName evidence="1">SpoVT-AbrB domain-containing protein</fullName>
    </recommendedName>
</protein>
<feature type="domain" description="SpoVT-AbrB" evidence="1">
    <location>
        <begin position="3"/>
        <end position="50"/>
    </location>
</feature>
<keyword evidence="3" id="KW-1185">Reference proteome</keyword>
<dbReference type="AlphaFoldDB" id="A0A6C2U9U1"/>
<dbReference type="Pfam" id="PF04014">
    <property type="entry name" value="MazE_antitoxin"/>
    <property type="match status" value="1"/>
</dbReference>
<dbReference type="GO" id="GO:0003677">
    <property type="term" value="F:DNA binding"/>
    <property type="evidence" value="ECO:0007669"/>
    <property type="project" value="InterPro"/>
</dbReference>